<keyword evidence="2" id="KW-1185">Reference proteome</keyword>
<comment type="caution">
    <text evidence="1">The sequence shown here is derived from an EMBL/GenBank/DDBJ whole genome shotgun (WGS) entry which is preliminary data.</text>
</comment>
<evidence type="ECO:0000313" key="1">
    <source>
        <dbReference type="EMBL" id="KAB8295271.1"/>
    </source>
</evidence>
<proteinExistence type="predicted"/>
<accession>A0A5N6K0G3</accession>
<gene>
    <name evidence="1" type="ORF">EYC80_007180</name>
</gene>
<dbReference type="EMBL" id="VIGI01000010">
    <property type="protein sequence ID" value="KAB8295271.1"/>
    <property type="molecule type" value="Genomic_DNA"/>
</dbReference>
<organism evidence="1 2">
    <name type="scientific">Monilinia laxa</name>
    <name type="common">Brown rot fungus</name>
    <name type="synonym">Sclerotinia laxa</name>
    <dbReference type="NCBI Taxonomy" id="61186"/>
    <lineage>
        <taxon>Eukaryota</taxon>
        <taxon>Fungi</taxon>
        <taxon>Dikarya</taxon>
        <taxon>Ascomycota</taxon>
        <taxon>Pezizomycotina</taxon>
        <taxon>Leotiomycetes</taxon>
        <taxon>Helotiales</taxon>
        <taxon>Sclerotiniaceae</taxon>
        <taxon>Monilinia</taxon>
    </lineage>
</organism>
<dbReference type="Proteomes" id="UP000326757">
    <property type="component" value="Unassembled WGS sequence"/>
</dbReference>
<evidence type="ECO:0000313" key="2">
    <source>
        <dbReference type="Proteomes" id="UP000326757"/>
    </source>
</evidence>
<sequence length="187" mass="21182">MYYTVQFSQISSPSPAFRPGQGGKLSTIIKTVNSLILFLDPISCARKAKPRQTQSHLYESLVILTEHKTSMVISFSPFPIKSQMQTFPSPSKMNPTPHPDSIRHYSHTKYCQACPSAVNRSSCIVLDKRNSLINAFSLTPGDIVLYNPTEEEKKKRKKKEKPIQCVVRKMIIRLCLPYKNPIKTPSL</sequence>
<name>A0A5N6K0G3_MONLA</name>
<reference evidence="1 2" key="1">
    <citation type="submission" date="2019-06" db="EMBL/GenBank/DDBJ databases">
        <title>Genome Sequence of the Brown Rot Fungal Pathogen Monilinia laxa.</title>
        <authorList>
            <person name="De Miccolis Angelini R.M."/>
            <person name="Landi L."/>
            <person name="Abate D."/>
            <person name="Pollastro S."/>
            <person name="Romanazzi G."/>
            <person name="Faretra F."/>
        </authorList>
    </citation>
    <scope>NUCLEOTIDE SEQUENCE [LARGE SCALE GENOMIC DNA]</scope>
    <source>
        <strain evidence="1 2">Mlax316</strain>
    </source>
</reference>
<protein>
    <submittedName>
        <fullName evidence="1">Uncharacterized protein</fullName>
    </submittedName>
</protein>
<dbReference type="AlphaFoldDB" id="A0A5N6K0G3"/>